<evidence type="ECO:0000313" key="5">
    <source>
        <dbReference type="Proteomes" id="UP001172911"/>
    </source>
</evidence>
<dbReference type="PANTHER" id="PTHR22550:SF9">
    <property type="entry name" value="STAGE V SPORULATION PROTEIN AF"/>
    <property type="match status" value="1"/>
</dbReference>
<reference evidence="4" key="1">
    <citation type="journal article" date="2023" name="J. Hazard. Mater.">
        <title>Anaerobic biodegradation of pyrene and benzo[a]pyrene by a new sulfate-reducing Desulforamulus aquiferis strain DSA.</title>
        <authorList>
            <person name="Zhang Z."/>
            <person name="Sun J."/>
            <person name="Gong X."/>
            <person name="Wang C."/>
            <person name="Wang H."/>
        </authorList>
    </citation>
    <scope>NUCLEOTIDE SEQUENCE</scope>
    <source>
        <strain evidence="4">DSA</strain>
    </source>
</reference>
<keyword evidence="5" id="KW-1185">Reference proteome</keyword>
<comment type="similarity">
    <text evidence="1">Belongs to the GerABKA family.</text>
</comment>
<dbReference type="PANTHER" id="PTHR22550">
    <property type="entry name" value="SPORE GERMINATION PROTEIN"/>
    <property type="match status" value="1"/>
</dbReference>
<feature type="transmembrane region" description="Helical" evidence="3">
    <location>
        <begin position="364"/>
        <end position="383"/>
    </location>
</feature>
<feature type="transmembrane region" description="Helical" evidence="3">
    <location>
        <begin position="295"/>
        <end position="314"/>
    </location>
</feature>
<dbReference type="AlphaFoldDB" id="A0AAW7Z9P3"/>
<reference evidence="4" key="2">
    <citation type="submission" date="2023-03" db="EMBL/GenBank/DDBJ databases">
        <authorList>
            <person name="Zhang Z."/>
        </authorList>
    </citation>
    <scope>NUCLEOTIDE SEQUENCE</scope>
    <source>
        <strain evidence="4">DSA</strain>
    </source>
</reference>
<keyword evidence="3" id="KW-1133">Transmembrane helix</keyword>
<evidence type="ECO:0000256" key="1">
    <source>
        <dbReference type="ARBA" id="ARBA00005278"/>
    </source>
</evidence>
<keyword evidence="3" id="KW-0812">Transmembrane</keyword>
<dbReference type="Proteomes" id="UP001172911">
    <property type="component" value="Unassembled WGS sequence"/>
</dbReference>
<feature type="transmembrane region" description="Helical" evidence="3">
    <location>
        <begin position="334"/>
        <end position="352"/>
    </location>
</feature>
<keyword evidence="2 3" id="KW-0472">Membrane</keyword>
<dbReference type="InterPro" id="IPR050768">
    <property type="entry name" value="UPF0353/GerABKA_families"/>
</dbReference>
<comment type="caution">
    <text evidence="4">The sequence shown here is derived from an EMBL/GenBank/DDBJ whole genome shotgun (WGS) entry which is preliminary data.</text>
</comment>
<evidence type="ECO:0000256" key="3">
    <source>
        <dbReference type="SAM" id="Phobius"/>
    </source>
</evidence>
<evidence type="ECO:0000313" key="4">
    <source>
        <dbReference type="EMBL" id="MDO7786443.1"/>
    </source>
</evidence>
<sequence>MAASVEKEAPRVYTNIEKNIEYLNDLLGFGESYDIVLRRFNVAGKEIAMYSINGFVKDDVMALILRNLDQLKRGDVSPNSLKKLFNEHINHIQVDLANNLDQVIDGILSGPLALLIEGEDQALIIDLRTYPGRSPQEPDLEKVVRGPRDGFVESVVQNTLLMRRRLRDPRMRNEVIQVGTRSKTDIVISYIDDIVNPDMVKRVKENIQKIKIDGIPMAEKAVEELIEPGKYGHLFPKVRFTERPDVAVAHLLEGRIVVTVDTSPSAMITPCTLWDHLQAAEEYRQGPPIGVYIRWVRYLGVLVALFLLPLWFLFSVQPDLLPPSLRFIGPSEPGRIPLIVQFVMAELAVDMIRLASVHTPSPLAISTGIIAAILIGDVAITVGLFSAEVVMYTAVAAVASFIIPSYELSWAVRIVRLFLLLATAAFRLPGLIIAMLLVLAYLMRTKSLGVPYLWPLIPFNAKEMFAVVVRTPVTLRNKRPAIFHTLDPVRQAVPEPARKKERGEDKEKK</sequence>
<dbReference type="Pfam" id="PF03323">
    <property type="entry name" value="GerA"/>
    <property type="match status" value="1"/>
</dbReference>
<dbReference type="InterPro" id="IPR004995">
    <property type="entry name" value="Spore_Ger"/>
</dbReference>
<dbReference type="PIRSF" id="PIRSF005690">
    <property type="entry name" value="GerBA"/>
    <property type="match status" value="1"/>
</dbReference>
<proteinExistence type="inferred from homology"/>
<organism evidence="4 5">
    <name type="scientific">Desulforamulus aquiferis</name>
    <dbReference type="NCBI Taxonomy" id="1397668"/>
    <lineage>
        <taxon>Bacteria</taxon>
        <taxon>Bacillati</taxon>
        <taxon>Bacillota</taxon>
        <taxon>Clostridia</taxon>
        <taxon>Eubacteriales</taxon>
        <taxon>Peptococcaceae</taxon>
        <taxon>Desulforamulus</taxon>
    </lineage>
</organism>
<name>A0AAW7Z9P3_9FIRM</name>
<feature type="transmembrane region" description="Helical" evidence="3">
    <location>
        <begin position="449"/>
        <end position="469"/>
    </location>
</feature>
<gene>
    <name evidence="4" type="ORF">P6N53_04310</name>
</gene>
<protein>
    <submittedName>
        <fullName evidence="4">Spore germination protein</fullName>
    </submittedName>
</protein>
<dbReference type="EMBL" id="JARPTC010000005">
    <property type="protein sequence ID" value="MDO7786443.1"/>
    <property type="molecule type" value="Genomic_DNA"/>
</dbReference>
<evidence type="ECO:0000256" key="2">
    <source>
        <dbReference type="ARBA" id="ARBA00023136"/>
    </source>
</evidence>
<dbReference type="RefSeq" id="WP_304541473.1">
    <property type="nucleotide sequence ID" value="NZ_JARPTC010000005.1"/>
</dbReference>
<feature type="transmembrane region" description="Helical" evidence="3">
    <location>
        <begin position="389"/>
        <end position="406"/>
    </location>
</feature>
<dbReference type="GO" id="GO:0009847">
    <property type="term" value="P:spore germination"/>
    <property type="evidence" value="ECO:0007669"/>
    <property type="project" value="InterPro"/>
</dbReference>
<accession>A0AAW7Z9P3</accession>
<feature type="transmembrane region" description="Helical" evidence="3">
    <location>
        <begin position="418"/>
        <end position="443"/>
    </location>
</feature>
<dbReference type="GO" id="GO:0016020">
    <property type="term" value="C:membrane"/>
    <property type="evidence" value="ECO:0007669"/>
    <property type="project" value="InterPro"/>
</dbReference>